<dbReference type="OrthoDB" id="7054537at2"/>
<evidence type="ECO:0000313" key="3">
    <source>
        <dbReference type="Proteomes" id="UP000272464"/>
    </source>
</evidence>
<gene>
    <name evidence="2" type="ORF">EJP77_04350</name>
</gene>
<dbReference type="EMBL" id="RZNX01000001">
    <property type="protein sequence ID" value="RUT36228.1"/>
    <property type="molecule type" value="Genomic_DNA"/>
</dbReference>
<accession>A0A3S1DA46</accession>
<dbReference type="Proteomes" id="UP000272464">
    <property type="component" value="Unassembled WGS sequence"/>
</dbReference>
<organism evidence="2 3">
    <name type="scientific">Paenibacillus zeisoli</name>
    <dbReference type="NCBI Taxonomy" id="2496267"/>
    <lineage>
        <taxon>Bacteria</taxon>
        <taxon>Bacillati</taxon>
        <taxon>Bacillota</taxon>
        <taxon>Bacilli</taxon>
        <taxon>Bacillales</taxon>
        <taxon>Paenibacillaceae</taxon>
        <taxon>Paenibacillus</taxon>
    </lineage>
</organism>
<dbReference type="AlphaFoldDB" id="A0A3S1DA46"/>
<comment type="caution">
    <text evidence="2">The sequence shown here is derived from an EMBL/GenBank/DDBJ whole genome shotgun (WGS) entry which is preliminary data.</text>
</comment>
<keyword evidence="1" id="KW-0472">Membrane</keyword>
<keyword evidence="1" id="KW-0812">Transmembrane</keyword>
<evidence type="ECO:0000313" key="2">
    <source>
        <dbReference type="EMBL" id="RUT36228.1"/>
    </source>
</evidence>
<name>A0A3S1DA46_9BACL</name>
<keyword evidence="3" id="KW-1185">Reference proteome</keyword>
<feature type="transmembrane region" description="Helical" evidence="1">
    <location>
        <begin position="7"/>
        <end position="25"/>
    </location>
</feature>
<proteinExistence type="predicted"/>
<dbReference type="RefSeq" id="WP_127197923.1">
    <property type="nucleotide sequence ID" value="NZ_RZNX01000001.1"/>
</dbReference>
<reference evidence="2 3" key="1">
    <citation type="submission" date="2018-12" db="EMBL/GenBank/DDBJ databases">
        <authorList>
            <person name="Sun L."/>
            <person name="Chen Z."/>
        </authorList>
    </citation>
    <scope>NUCLEOTIDE SEQUENCE [LARGE SCALE GENOMIC DNA]</scope>
    <source>
        <strain evidence="2 3">3-5-3</strain>
    </source>
</reference>
<protein>
    <submittedName>
        <fullName evidence="2">Uncharacterized protein</fullName>
    </submittedName>
</protein>
<evidence type="ECO:0000256" key="1">
    <source>
        <dbReference type="SAM" id="Phobius"/>
    </source>
</evidence>
<keyword evidence="1" id="KW-1133">Transmembrane helix</keyword>
<sequence>MMKKKGYIFALLVIIMGLVVLIPYLNRQPSAAETKSTWLWNTDLIINQADDIVKFSKEQGVKIIFLQVGEKIAADQYRSFISKAKKEDIEVHALNGRPGWALHDHKGEADEFLNWVKDYNASSKPEEQFAGVQFDVEPYLLKQWKSSQKVVLQEWMGNMRSWSQSGKEAGLAVGAAVPFWLNGVNNPNGGGKQPMSEWMISKLDYLAIMAYRDKADQIYDISEHMLSEADAQGKKVWVGVEVAQSQEGEGVSFYAQSDTKLDEELSKLVNLGDKHDSFAGVAVHSYEAWRTRFDGPKTALRND</sequence>